<evidence type="ECO:0000256" key="2">
    <source>
        <dbReference type="ARBA" id="ARBA00022490"/>
    </source>
</evidence>
<evidence type="ECO:0000313" key="5">
    <source>
        <dbReference type="EMBL" id="TRY63378.1"/>
    </source>
</evidence>
<keyword evidence="4" id="KW-1133">Transmembrane helix</keyword>
<sequence length="791" mass="88573">MADKIAKNAIKTAPDGPDVTFAREISSLLPIFAKNNVRLIGVGLEPLGVDEFIQGKFFGGELFIDMEKKSYSALGFKRMSLLGLFPAVLAKKARDFAARAKKLNLGGNMKGDGFQNGGALVVEVGGTQTLLTYVQQDAPDHVSNAEVLKALGIEDEPVASAEDFPSSVHSLKEDSHLAEQWSSPSEVRTMILSQKKAAAILQPWWDMLLFYTLALTILTSCYLYATSVPLKREVVLGVNDTLMIDSSLDFNFTEDLDSFLENNSSYEVFGLERFSDSLFDPNPDLTSPIRVIGHPKTFWIHRSQPQGFLLALIGLCLVVGFLNLAYDRLFYNAHVVQVICHLMEVQLDLQYYRRVRNNLVFTNTLHRSQGQIWMVIMFHSWNAIRLSMFIVLSALSIYYHSLIRNGKPEHLLISFLLEILLVSQVILLMFASLWTHVVIGATLWGKLMKSYSEAVNKIDVIRGRSVPSPPFRKRSSERVLDSLNPYVSSPNIRLILDLLAFRHGLGVGLKTLAALEIDVQNNWRPLRLAVRDAPQGLEITWKDPLAVLYIMPVPRSLRLCYGLEISFPHHPTFPNEKIVEIVGFEEKRYYEQIWTATRANAVDLKLKESFTYSEVFAEVTTDFLPAFVDVWTILDGQLVSKSSFVCDIMSDTEEALIRDGSPNPVPKPPRTQTGTEAIAPPHNPSPGLTGFQKAQMKASSLQRSLKMKGSNPFEPDNLHPGTRAKSLTNLLENGTNNAIPVCVKKSKSYGNKLQLSASFKRNKIKRLNSYENMAYEATEDEDDAHNTSQVI</sequence>
<feature type="transmembrane region" description="Helical" evidence="4">
    <location>
        <begin position="308"/>
        <end position="326"/>
    </location>
</feature>
<evidence type="ECO:0000313" key="6">
    <source>
        <dbReference type="Proteomes" id="UP000318571"/>
    </source>
</evidence>
<keyword evidence="3" id="KW-0560">Oxidoreductase</keyword>
<comment type="subcellular location">
    <subcellularLocation>
        <location evidence="1">Cytoplasm</location>
    </subcellularLocation>
</comment>
<evidence type="ECO:0000256" key="1">
    <source>
        <dbReference type="ARBA" id="ARBA00004496"/>
    </source>
</evidence>
<dbReference type="PANTHER" id="PTHR28630:SF29">
    <property type="entry name" value="PROSTAMIDE_PROSTAGLANDIN F SYNTHASE"/>
    <property type="match status" value="1"/>
</dbReference>
<dbReference type="InterPro" id="IPR032801">
    <property type="entry name" value="PXL2A/B/C"/>
</dbReference>
<feature type="transmembrane region" description="Helical" evidence="4">
    <location>
        <begin position="372"/>
        <end position="399"/>
    </location>
</feature>
<protein>
    <submittedName>
        <fullName evidence="5">Uncharacterized protein</fullName>
    </submittedName>
</protein>
<evidence type="ECO:0000256" key="4">
    <source>
        <dbReference type="SAM" id="Phobius"/>
    </source>
</evidence>
<dbReference type="PANTHER" id="PTHR28630">
    <property type="match status" value="1"/>
</dbReference>
<gene>
    <name evidence="5" type="ORF">TCAL_09031</name>
</gene>
<accession>A0A553ND92</accession>
<dbReference type="GO" id="GO:0001516">
    <property type="term" value="P:prostaglandin biosynthetic process"/>
    <property type="evidence" value="ECO:0007669"/>
    <property type="project" value="TreeGrafter"/>
</dbReference>
<feature type="transmembrane region" description="Helical" evidence="4">
    <location>
        <begin position="411"/>
        <end position="434"/>
    </location>
</feature>
<comment type="caution">
    <text evidence="5">The sequence shown here is derived from an EMBL/GenBank/DDBJ whole genome shotgun (WGS) entry which is preliminary data.</text>
</comment>
<keyword evidence="4" id="KW-0472">Membrane</keyword>
<dbReference type="STRING" id="6832.A0A553ND92"/>
<reference evidence="5 6" key="1">
    <citation type="journal article" date="2018" name="Nat. Ecol. Evol.">
        <title>Genomic signatures of mitonuclear coevolution across populations of Tigriopus californicus.</title>
        <authorList>
            <person name="Barreto F.S."/>
            <person name="Watson E.T."/>
            <person name="Lima T.G."/>
            <person name="Willett C.S."/>
            <person name="Edmands S."/>
            <person name="Li W."/>
            <person name="Burton R.S."/>
        </authorList>
    </citation>
    <scope>NUCLEOTIDE SEQUENCE [LARGE SCALE GENOMIC DNA]</scope>
    <source>
        <strain evidence="5 6">San Diego</strain>
    </source>
</reference>
<keyword evidence="6" id="KW-1185">Reference proteome</keyword>
<dbReference type="AlphaFoldDB" id="A0A553ND92"/>
<keyword evidence="2" id="KW-0963">Cytoplasm</keyword>
<evidence type="ECO:0000256" key="3">
    <source>
        <dbReference type="ARBA" id="ARBA00023002"/>
    </source>
</evidence>
<dbReference type="Proteomes" id="UP000318571">
    <property type="component" value="Chromosome 10"/>
</dbReference>
<dbReference type="EMBL" id="VCGU01000458">
    <property type="protein sequence ID" value="TRY63378.1"/>
    <property type="molecule type" value="Genomic_DNA"/>
</dbReference>
<proteinExistence type="predicted"/>
<organism evidence="5 6">
    <name type="scientific">Tigriopus californicus</name>
    <name type="common">Marine copepod</name>
    <dbReference type="NCBI Taxonomy" id="6832"/>
    <lineage>
        <taxon>Eukaryota</taxon>
        <taxon>Metazoa</taxon>
        <taxon>Ecdysozoa</taxon>
        <taxon>Arthropoda</taxon>
        <taxon>Crustacea</taxon>
        <taxon>Multicrustacea</taxon>
        <taxon>Hexanauplia</taxon>
        <taxon>Copepoda</taxon>
        <taxon>Harpacticoida</taxon>
        <taxon>Harpacticidae</taxon>
        <taxon>Tigriopus</taxon>
    </lineage>
</organism>
<dbReference type="Pfam" id="PF13911">
    <property type="entry name" value="AhpC-TSA_2"/>
    <property type="match status" value="1"/>
</dbReference>
<feature type="transmembrane region" description="Helical" evidence="4">
    <location>
        <begin position="204"/>
        <end position="225"/>
    </location>
</feature>
<dbReference type="GO" id="GO:0047017">
    <property type="term" value="F:prostaglandin F synthase activity"/>
    <property type="evidence" value="ECO:0007669"/>
    <property type="project" value="TreeGrafter"/>
</dbReference>
<name>A0A553ND92_TIGCA</name>
<keyword evidence="4" id="KW-0812">Transmembrane</keyword>
<dbReference type="GO" id="GO:0005737">
    <property type="term" value="C:cytoplasm"/>
    <property type="evidence" value="ECO:0007669"/>
    <property type="project" value="UniProtKB-SubCell"/>
</dbReference>